<evidence type="ECO:0000256" key="1">
    <source>
        <dbReference type="SAM" id="MobiDB-lite"/>
    </source>
</evidence>
<feature type="compositionally biased region" description="Polar residues" evidence="1">
    <location>
        <begin position="67"/>
        <end position="82"/>
    </location>
</feature>
<dbReference type="RefSeq" id="XP_018186691.1">
    <property type="nucleotide sequence ID" value="XM_018335287.1"/>
</dbReference>
<feature type="compositionally biased region" description="Polar residues" evidence="1">
    <location>
        <begin position="572"/>
        <end position="589"/>
    </location>
</feature>
<feature type="region of interest" description="Disordered" evidence="1">
    <location>
        <begin position="164"/>
        <end position="246"/>
    </location>
</feature>
<feature type="region of interest" description="Disordered" evidence="1">
    <location>
        <begin position="485"/>
        <end position="510"/>
    </location>
</feature>
<feature type="compositionally biased region" description="Polar residues" evidence="1">
    <location>
        <begin position="619"/>
        <end position="636"/>
    </location>
</feature>
<feature type="region of interest" description="Disordered" evidence="1">
    <location>
        <begin position="524"/>
        <end position="698"/>
    </location>
</feature>
<feature type="region of interest" description="Disordered" evidence="1">
    <location>
        <begin position="444"/>
        <end position="467"/>
    </location>
</feature>
<name>A0A165FLZ3_XYLHT</name>
<dbReference type="InParanoid" id="A0A165FLZ3"/>
<dbReference type="OrthoDB" id="340550at2759"/>
<dbReference type="OMA" id="SPGNDWM"/>
<dbReference type="PANTHER" id="PTHR42106">
    <property type="entry name" value="CHROMOSOME 10, WHOLE GENOME SHOTGUN SEQUENCE"/>
    <property type="match status" value="1"/>
</dbReference>
<feature type="compositionally biased region" description="Low complexity" evidence="1">
    <location>
        <begin position="317"/>
        <end position="330"/>
    </location>
</feature>
<proteinExistence type="predicted"/>
<feature type="compositionally biased region" description="Polar residues" evidence="1">
    <location>
        <begin position="20"/>
        <end position="58"/>
    </location>
</feature>
<feature type="region of interest" description="Disordered" evidence="1">
    <location>
        <begin position="1"/>
        <end position="104"/>
    </location>
</feature>
<feature type="compositionally biased region" description="Low complexity" evidence="1">
    <location>
        <begin position="553"/>
        <end position="563"/>
    </location>
</feature>
<feature type="compositionally biased region" description="Low complexity" evidence="1">
    <location>
        <begin position="664"/>
        <end position="676"/>
    </location>
</feature>
<dbReference type="AlphaFoldDB" id="A0A165FLZ3"/>
<keyword evidence="3" id="KW-1185">Reference proteome</keyword>
<sequence length="698" mass="74310">MAFLPRRPSPFPTADLQVAQEPTRSSFGVQQSAEQNDTGADNPLGSSSVYSEQATPRLSSKRRSLSDAGSSFSTSPKLQETLRSFKDDQTIKPTPGTPSRSVAHGLSLQLPRRDITGLNATNLINKVPLSPKLDASNSYGVPASTLPRRSRGLDFSRACTNLHHSTLAEQSSPDSSPTMAGKGMMIPSRKGLHHTQRAHDSPSNGSTSHWSTISHSERKGIPSSVGSVNMLDSDPSSSSSDEDDFVDLDDAEDTTYAASRPSNVGGSINSLNGYQIPPIPSGLGNDILGSRSPMAANFMSFQRARLRSRKGSSSANSILGSPSPRSPSLVRSIETVNGGYFAKDLARKDIEARRESLSLGTKDLHISSGGESDECMRSVGANDGVTPAALGKDERRGVIKRTVTRRGSLLPKTKTFARVRAALLEEGAPVDSDVRREAEVVRQVRESEPDLEPSFHTSQSSDAARDVSPSLLPVVPGFHDLLEDIPEDNNMNSEATTSTIDPNARGSFSRQAMKNSGGLEFWNSFDERMHTPPPPSFPRGASSGASEDVNMDSPSVSTPPSSSILASAVAQMKQSSRASTPQPFGNPSITEVPRKANKRARDDELDSTSLKRRAVSPGMSVQNSPILTQSPAQKDSSWWGLARANREPTPASSIGAAPGERANSGSSASSGVTATSMKRVGLQGMNDTNDGIMKMSIE</sequence>
<dbReference type="STRING" id="1328760.A0A165FLZ3"/>
<evidence type="ECO:0000313" key="2">
    <source>
        <dbReference type="EMBL" id="KZF21136.1"/>
    </source>
</evidence>
<evidence type="ECO:0000313" key="3">
    <source>
        <dbReference type="Proteomes" id="UP000076632"/>
    </source>
</evidence>
<organism evidence="2 3">
    <name type="scientific">Xylona heveae (strain CBS 132557 / TC161)</name>
    <dbReference type="NCBI Taxonomy" id="1328760"/>
    <lineage>
        <taxon>Eukaryota</taxon>
        <taxon>Fungi</taxon>
        <taxon>Dikarya</taxon>
        <taxon>Ascomycota</taxon>
        <taxon>Pezizomycotina</taxon>
        <taxon>Xylonomycetes</taxon>
        <taxon>Xylonales</taxon>
        <taxon>Xylonaceae</taxon>
        <taxon>Xylona</taxon>
    </lineage>
</organism>
<dbReference type="GeneID" id="28900424"/>
<protein>
    <submittedName>
        <fullName evidence="2">Uncharacterized protein</fullName>
    </submittedName>
</protein>
<dbReference type="Proteomes" id="UP000076632">
    <property type="component" value="Unassembled WGS sequence"/>
</dbReference>
<dbReference type="PANTHER" id="PTHR42106:SF1">
    <property type="match status" value="1"/>
</dbReference>
<gene>
    <name evidence="2" type="ORF">L228DRAFT_269535</name>
</gene>
<feature type="compositionally biased region" description="Polar residues" evidence="1">
    <location>
        <begin position="164"/>
        <end position="178"/>
    </location>
</feature>
<reference evidence="2 3" key="1">
    <citation type="journal article" date="2016" name="Fungal Biol.">
        <title>The genome of Xylona heveae provides a window into fungal endophytism.</title>
        <authorList>
            <person name="Gazis R."/>
            <person name="Kuo A."/>
            <person name="Riley R."/>
            <person name="LaButti K."/>
            <person name="Lipzen A."/>
            <person name="Lin J."/>
            <person name="Amirebrahimi M."/>
            <person name="Hesse C.N."/>
            <person name="Spatafora J.W."/>
            <person name="Henrissat B."/>
            <person name="Hainaut M."/>
            <person name="Grigoriev I.V."/>
            <person name="Hibbett D.S."/>
        </authorList>
    </citation>
    <scope>NUCLEOTIDE SEQUENCE [LARGE SCALE GENOMIC DNA]</scope>
    <source>
        <strain evidence="2 3">TC161</strain>
    </source>
</reference>
<feature type="compositionally biased region" description="Polar residues" evidence="1">
    <location>
        <begin position="201"/>
        <end position="214"/>
    </location>
</feature>
<dbReference type="EMBL" id="KV407461">
    <property type="protein sequence ID" value="KZF21136.1"/>
    <property type="molecule type" value="Genomic_DNA"/>
</dbReference>
<feature type="region of interest" description="Disordered" evidence="1">
    <location>
        <begin position="309"/>
        <end position="330"/>
    </location>
</feature>
<accession>A0A165FLZ3</accession>
<feature type="compositionally biased region" description="Polar residues" evidence="1">
    <location>
        <begin position="489"/>
        <end position="510"/>
    </location>
</feature>